<evidence type="ECO:0000313" key="2">
    <source>
        <dbReference type="EMBL" id="GEM52402.1"/>
    </source>
</evidence>
<organism evidence="2 3">
    <name type="scientific">Empedobacter brevis NBRC 14943 = ATCC 43319</name>
    <dbReference type="NCBI Taxonomy" id="1218108"/>
    <lineage>
        <taxon>Bacteria</taxon>
        <taxon>Pseudomonadati</taxon>
        <taxon>Bacteroidota</taxon>
        <taxon>Flavobacteriia</taxon>
        <taxon>Flavobacteriales</taxon>
        <taxon>Weeksellaceae</taxon>
        <taxon>Empedobacter</taxon>
    </lineage>
</organism>
<dbReference type="GeneID" id="84649877"/>
<keyword evidence="1" id="KW-1133">Transmembrane helix</keyword>
<dbReference type="EMBL" id="BJXC01000015">
    <property type="protein sequence ID" value="GEM52402.1"/>
    <property type="molecule type" value="Genomic_DNA"/>
</dbReference>
<comment type="caution">
    <text evidence="2">The sequence shown here is derived from an EMBL/GenBank/DDBJ whole genome shotgun (WGS) entry which is preliminary data.</text>
</comment>
<dbReference type="RefSeq" id="WP_019975187.1">
    <property type="nucleotide sequence ID" value="NZ_BJXC01000015.1"/>
</dbReference>
<dbReference type="AlphaFoldDB" id="A0A511NHW7"/>
<proteinExistence type="predicted"/>
<protein>
    <submittedName>
        <fullName evidence="2">Uncharacterized protein</fullName>
    </submittedName>
</protein>
<keyword evidence="3" id="KW-1185">Reference proteome</keyword>
<evidence type="ECO:0000313" key="3">
    <source>
        <dbReference type="Proteomes" id="UP000321245"/>
    </source>
</evidence>
<name>A0A511NHW7_9FLAO</name>
<dbReference type="Proteomes" id="UP000321245">
    <property type="component" value="Unassembled WGS sequence"/>
</dbReference>
<keyword evidence="1" id="KW-0472">Membrane</keyword>
<accession>A0A511NHW7</accession>
<reference evidence="2 3" key="1">
    <citation type="submission" date="2019-07" db="EMBL/GenBank/DDBJ databases">
        <title>Whole genome shotgun sequence of Empedobacter brevis NBRC 14943.</title>
        <authorList>
            <person name="Hosoyama A."/>
            <person name="Uohara A."/>
            <person name="Ohji S."/>
            <person name="Ichikawa N."/>
        </authorList>
    </citation>
    <scope>NUCLEOTIDE SEQUENCE [LARGE SCALE GENOMIC DNA]</scope>
    <source>
        <strain evidence="2 3">NBRC 14943</strain>
    </source>
</reference>
<gene>
    <name evidence="2" type="ORF">EB1_21920</name>
</gene>
<dbReference type="STRING" id="1218108.GCA_000382425_01699"/>
<keyword evidence="1" id="KW-0812">Transmembrane</keyword>
<feature type="transmembrane region" description="Helical" evidence="1">
    <location>
        <begin position="119"/>
        <end position="138"/>
    </location>
</feature>
<sequence>MIKYLFFLISLLVLLGSQLIIGNVFHDINNRLDYFYKVEIKKCKIENTSEVKFTIGKGFYTQMETNCGNFPVLIEDYKNEYVIKKGTYISKKAETKEFEIISNDKKYLFYITSYKKYEITIRVLSFISALVVIIITYFKFW</sequence>
<evidence type="ECO:0000256" key="1">
    <source>
        <dbReference type="SAM" id="Phobius"/>
    </source>
</evidence>
<dbReference type="OrthoDB" id="9949656at2"/>